<accession>C7FP90</accession>
<reference evidence="1" key="1">
    <citation type="journal article" date="2009" name="Environ. Microbiol. Rep.">
        <title>Characterization of canthaxanthin biosynthesis genes from an uncultured marine bacterium.</title>
        <authorList>
            <person name="Maresca J.A."/>
            <person name="Braff J.C."/>
            <person name="Delong E.F."/>
        </authorList>
    </citation>
    <scope>NUCLEOTIDE SEQUENCE</scope>
</reference>
<organism evidence="1">
    <name type="scientific">uncultured bacterium HF186_25m_30B18</name>
    <dbReference type="NCBI Taxonomy" id="662885"/>
    <lineage>
        <taxon>Bacteria</taxon>
        <taxon>environmental samples</taxon>
    </lineage>
</organism>
<dbReference type="AlphaFoldDB" id="C7FP90"/>
<name>C7FP90_9BACT</name>
<sequence>MLRWSVLIGIGCAALIGLTAAASATIVKPFTLRGLATEAHEVVRGEVIDEEVIYDAYWDRVYTHNVVHVLEALGGTARPGDLIVVRQMGGVLDGIESVLIGTSDLQLGDEVVLFTRTDGAMHYLVGMAQGAYWVWRDGAGIGRVTRYLDAIDIRPLPHTAARKAPNHTLLTNLWAAIAQFRPVQGAP</sequence>
<evidence type="ECO:0000313" key="1">
    <source>
        <dbReference type="EMBL" id="ACU26392.1"/>
    </source>
</evidence>
<dbReference type="EMBL" id="GQ412706">
    <property type="protein sequence ID" value="ACU26392.1"/>
    <property type="molecule type" value="Genomic_DNA"/>
</dbReference>
<proteinExistence type="predicted"/>
<protein>
    <submittedName>
        <fullName evidence="1">Uncharacterized protein</fullName>
    </submittedName>
</protein>